<dbReference type="AlphaFoldDB" id="A0A1D9MJ25"/>
<organism evidence="9 10">
    <name type="scientific">Boudabousia tangfeifanii</name>
    <dbReference type="NCBI Taxonomy" id="1912795"/>
    <lineage>
        <taxon>Bacteria</taxon>
        <taxon>Bacillati</taxon>
        <taxon>Actinomycetota</taxon>
        <taxon>Actinomycetes</taxon>
        <taxon>Actinomycetales</taxon>
        <taxon>Actinomycetaceae</taxon>
        <taxon>Boudabousia</taxon>
    </lineage>
</organism>
<feature type="transmembrane region" description="Helical" evidence="7">
    <location>
        <begin position="215"/>
        <end position="238"/>
    </location>
</feature>
<proteinExistence type="inferred from homology"/>
<reference evidence="9 10" key="1">
    <citation type="submission" date="2016-10" db="EMBL/GenBank/DDBJ databases">
        <title>Actinomyces aegypiusis sp. nov., isolated from the Aegypius monachus in Qinghai Tibet Plateau China.</title>
        <authorList>
            <person name="Wang Y."/>
        </authorList>
    </citation>
    <scope>NUCLEOTIDE SEQUENCE [LARGE SCALE GENOMIC DNA]</scope>
    <source>
        <strain evidence="9 10">VUL4_3</strain>
    </source>
</reference>
<dbReference type="GO" id="GO:0012505">
    <property type="term" value="C:endomembrane system"/>
    <property type="evidence" value="ECO:0007669"/>
    <property type="project" value="UniProtKB-SubCell"/>
</dbReference>
<feature type="transmembrane region" description="Helical" evidence="7">
    <location>
        <begin position="315"/>
        <end position="337"/>
    </location>
</feature>
<dbReference type="Proteomes" id="UP000176288">
    <property type="component" value="Chromosome"/>
</dbReference>
<dbReference type="GO" id="GO:0003954">
    <property type="term" value="F:NADH dehydrogenase activity"/>
    <property type="evidence" value="ECO:0007669"/>
    <property type="project" value="TreeGrafter"/>
</dbReference>
<comment type="similarity">
    <text evidence="2">Belongs to the complex I subunit 4 family.</text>
</comment>
<evidence type="ECO:0000259" key="8">
    <source>
        <dbReference type="Pfam" id="PF00361"/>
    </source>
</evidence>
<dbReference type="GO" id="GO:0008137">
    <property type="term" value="F:NADH dehydrogenase (ubiquinone) activity"/>
    <property type="evidence" value="ECO:0007669"/>
    <property type="project" value="InterPro"/>
</dbReference>
<evidence type="ECO:0000256" key="6">
    <source>
        <dbReference type="RuleBase" id="RU000320"/>
    </source>
</evidence>
<feature type="transmembrane region" description="Helical" evidence="7">
    <location>
        <begin position="35"/>
        <end position="57"/>
    </location>
</feature>
<comment type="subcellular location">
    <subcellularLocation>
        <location evidence="1">Endomembrane system</location>
        <topology evidence="1">Multi-pass membrane protein</topology>
    </subcellularLocation>
    <subcellularLocation>
        <location evidence="6">Membrane</location>
        <topology evidence="6">Multi-pass membrane protein</topology>
    </subcellularLocation>
</comment>
<feature type="transmembrane region" description="Helical" evidence="7">
    <location>
        <begin position="384"/>
        <end position="406"/>
    </location>
</feature>
<dbReference type="NCBIfam" id="TIGR01972">
    <property type="entry name" value="NDH_I_M"/>
    <property type="match status" value="1"/>
</dbReference>
<feature type="transmembrane region" description="Helical" evidence="7">
    <location>
        <begin position="464"/>
        <end position="484"/>
    </location>
</feature>
<feature type="transmembrane region" description="Helical" evidence="7">
    <location>
        <begin position="77"/>
        <end position="106"/>
    </location>
</feature>
<evidence type="ECO:0000256" key="1">
    <source>
        <dbReference type="ARBA" id="ARBA00004127"/>
    </source>
</evidence>
<evidence type="ECO:0000313" key="10">
    <source>
        <dbReference type="Proteomes" id="UP000176288"/>
    </source>
</evidence>
<keyword evidence="3 6" id="KW-0812">Transmembrane</keyword>
<dbReference type="InterPro" id="IPR003918">
    <property type="entry name" value="NADH_UbQ_OxRdtase"/>
</dbReference>
<dbReference type="GO" id="GO:0016020">
    <property type="term" value="C:membrane"/>
    <property type="evidence" value="ECO:0007669"/>
    <property type="project" value="UniProtKB-SubCell"/>
</dbReference>
<dbReference type="STRING" id="1912795.BK816_01855"/>
<feature type="transmembrane region" description="Helical" evidence="7">
    <location>
        <begin position="6"/>
        <end position="28"/>
    </location>
</feature>
<dbReference type="PANTHER" id="PTHR43507:SF1">
    <property type="entry name" value="NADH-UBIQUINONE OXIDOREDUCTASE CHAIN 4"/>
    <property type="match status" value="1"/>
</dbReference>
<dbReference type="GO" id="GO:0015990">
    <property type="term" value="P:electron transport coupled proton transport"/>
    <property type="evidence" value="ECO:0007669"/>
    <property type="project" value="TreeGrafter"/>
</dbReference>
<dbReference type="KEGG" id="avu:BK816_01855"/>
<accession>A0A1D9MJ25</accession>
<evidence type="ECO:0000256" key="3">
    <source>
        <dbReference type="ARBA" id="ARBA00022692"/>
    </source>
</evidence>
<evidence type="ECO:0000313" key="9">
    <source>
        <dbReference type="EMBL" id="AOZ72193.1"/>
    </source>
</evidence>
<keyword evidence="4 7" id="KW-1133">Transmembrane helix</keyword>
<dbReference type="EMBL" id="CP017812">
    <property type="protein sequence ID" value="AOZ72193.1"/>
    <property type="molecule type" value="Genomic_DNA"/>
</dbReference>
<feature type="transmembrane region" description="Helical" evidence="7">
    <location>
        <begin position="343"/>
        <end position="364"/>
    </location>
</feature>
<dbReference type="GO" id="GO:0042773">
    <property type="term" value="P:ATP synthesis coupled electron transport"/>
    <property type="evidence" value="ECO:0007669"/>
    <property type="project" value="InterPro"/>
</dbReference>
<protein>
    <submittedName>
        <fullName evidence="9">NADH-quinone oxidoreductase subunit M</fullName>
    </submittedName>
</protein>
<feature type="transmembrane region" description="Helical" evidence="7">
    <location>
        <begin position="418"/>
        <end position="439"/>
    </location>
</feature>
<keyword evidence="10" id="KW-1185">Reference proteome</keyword>
<dbReference type="InterPro" id="IPR010227">
    <property type="entry name" value="NADH_Q_OxRdtase_chainM/4"/>
</dbReference>
<feature type="transmembrane region" description="Helical" evidence="7">
    <location>
        <begin position="174"/>
        <end position="195"/>
    </location>
</feature>
<evidence type="ECO:0000256" key="5">
    <source>
        <dbReference type="ARBA" id="ARBA00023136"/>
    </source>
</evidence>
<evidence type="ECO:0000256" key="7">
    <source>
        <dbReference type="SAM" id="Phobius"/>
    </source>
</evidence>
<feature type="domain" description="NADH:quinone oxidoreductase/Mrp antiporter transmembrane" evidence="8">
    <location>
        <begin position="137"/>
        <end position="428"/>
    </location>
</feature>
<dbReference type="OrthoDB" id="9768329at2"/>
<feature type="transmembrane region" description="Helical" evidence="7">
    <location>
        <begin position="287"/>
        <end position="308"/>
    </location>
</feature>
<dbReference type="RefSeq" id="WP_071163659.1">
    <property type="nucleotide sequence ID" value="NZ_CP017812.1"/>
</dbReference>
<feature type="transmembrane region" description="Helical" evidence="7">
    <location>
        <begin position="118"/>
        <end position="137"/>
    </location>
</feature>
<dbReference type="PANTHER" id="PTHR43507">
    <property type="entry name" value="NADH-UBIQUINONE OXIDOREDUCTASE CHAIN 4"/>
    <property type="match status" value="1"/>
</dbReference>
<feature type="transmembrane region" description="Helical" evidence="7">
    <location>
        <begin position="259"/>
        <end position="281"/>
    </location>
</feature>
<evidence type="ECO:0000256" key="2">
    <source>
        <dbReference type="ARBA" id="ARBA00009025"/>
    </source>
</evidence>
<feature type="transmembrane region" description="Helical" evidence="7">
    <location>
        <begin position="143"/>
        <end position="162"/>
    </location>
</feature>
<name>A0A1D9MJ25_9ACTO</name>
<gene>
    <name evidence="9" type="ORF">BK816_01855</name>
</gene>
<dbReference type="InterPro" id="IPR001750">
    <property type="entry name" value="ND/Mrp_TM"/>
</dbReference>
<dbReference type="GO" id="GO:0048039">
    <property type="term" value="F:ubiquinone binding"/>
    <property type="evidence" value="ECO:0007669"/>
    <property type="project" value="TreeGrafter"/>
</dbReference>
<dbReference type="Pfam" id="PF00361">
    <property type="entry name" value="Proton_antipo_M"/>
    <property type="match status" value="1"/>
</dbReference>
<keyword evidence="5 7" id="KW-0472">Membrane</keyword>
<sequence>MEILVSSFPLLSLAVCLPLLAAVLIWVVPPLRRNGTTFALVVSVVDLALLVGLASMFDYSKASAYQFTETYSWIPQFGVHWALGVNGLSLVMLLLASALTVLVMITENRADRDREEQTGYLALVLCLEFFMILIFAARDLFVFYLAFEAMLIPLYLMIGRYGITENRKAAALKFVIYSLVGGLVMLVGVIAIPVASQLDPNTFLYERLATAGFDLGSPTANLLVFLAFFFAFAIKAPMVPVHTWLADTAEAARPSTSTLLVGVLDKIGTYGMIVVGLQVFAPQAKQAAPYILVLAAISILYGAFAALGQKNLLRLVSFTSVSHFGFMVMAIFVGSAYALTGAMVYMVAHGVTIAGLFLLSGALIERGETAEIAAYGGLQRVTPVLAGTFLVTGLASVALPGLSGFVPEYMILLGTYDVSPWLAGVSVLSVILAAVYILLPYQKIFTGPVEKARQLPDLDKRERAVIAPLIVAMVILGVWAAPMINTLSPVASSSITKYLSEMEVSSK</sequence>
<dbReference type="PRINTS" id="PR01437">
    <property type="entry name" value="NUOXDRDTASE4"/>
</dbReference>
<evidence type="ECO:0000256" key="4">
    <source>
        <dbReference type="ARBA" id="ARBA00022989"/>
    </source>
</evidence>